<dbReference type="EMBL" id="JAVHJL010000003">
    <property type="protein sequence ID" value="KAK6506782.1"/>
    <property type="molecule type" value="Genomic_DNA"/>
</dbReference>
<keyword evidence="5" id="KW-1185">Reference proteome</keyword>
<evidence type="ECO:0008006" key="6">
    <source>
        <dbReference type="Google" id="ProtNLM"/>
    </source>
</evidence>
<accession>A0AAV9WEU8</accession>
<evidence type="ECO:0000256" key="2">
    <source>
        <dbReference type="SAM" id="Phobius"/>
    </source>
</evidence>
<feature type="region of interest" description="Disordered" evidence="1">
    <location>
        <begin position="138"/>
        <end position="197"/>
    </location>
</feature>
<keyword evidence="2" id="KW-0812">Transmembrane</keyword>
<keyword evidence="2" id="KW-0472">Membrane</keyword>
<feature type="compositionally biased region" description="Low complexity" evidence="1">
    <location>
        <begin position="45"/>
        <end position="58"/>
    </location>
</feature>
<reference evidence="4 5" key="1">
    <citation type="submission" date="2023-08" db="EMBL/GenBank/DDBJ databases">
        <authorList>
            <person name="Palmer J.M."/>
        </authorList>
    </citation>
    <scope>NUCLEOTIDE SEQUENCE [LARGE SCALE GENOMIC DNA]</scope>
    <source>
        <strain evidence="4 5">TWF481</strain>
    </source>
</reference>
<feature type="signal peptide" evidence="3">
    <location>
        <begin position="1"/>
        <end position="20"/>
    </location>
</feature>
<feature type="transmembrane region" description="Helical" evidence="2">
    <location>
        <begin position="95"/>
        <end position="121"/>
    </location>
</feature>
<evidence type="ECO:0000313" key="5">
    <source>
        <dbReference type="Proteomes" id="UP001370758"/>
    </source>
</evidence>
<organism evidence="4 5">
    <name type="scientific">Arthrobotrys musiformis</name>
    <dbReference type="NCBI Taxonomy" id="47236"/>
    <lineage>
        <taxon>Eukaryota</taxon>
        <taxon>Fungi</taxon>
        <taxon>Dikarya</taxon>
        <taxon>Ascomycota</taxon>
        <taxon>Pezizomycotina</taxon>
        <taxon>Orbiliomycetes</taxon>
        <taxon>Orbiliales</taxon>
        <taxon>Orbiliaceae</taxon>
        <taxon>Arthrobotrys</taxon>
    </lineage>
</organism>
<feature type="compositionally biased region" description="Polar residues" evidence="1">
    <location>
        <begin position="152"/>
        <end position="164"/>
    </location>
</feature>
<comment type="caution">
    <text evidence="4">The sequence shown here is derived from an EMBL/GenBank/DDBJ whole genome shotgun (WGS) entry which is preliminary data.</text>
</comment>
<gene>
    <name evidence="4" type="ORF">TWF481_005242</name>
</gene>
<sequence length="197" mass="20583">MPRAKLFLLLLFFAQEPLEGFSQSTVPADIPGNVRFTLPRSSSSFQTSTITGTSSTLSPIPDQPTADVLQSTIPPAPIPTQQDIDDSDTHGGKSLGVGAIAAIVVGAIILLSGTSAAAVWYSRLKGKGNGTIKQHVFEAQSDETLPPKGAISKNNIPTQETQTVEPAPDHIRTPTDPNSESPPQGGPDRSPLPALGL</sequence>
<name>A0AAV9WEU8_9PEZI</name>
<protein>
    <recommendedName>
        <fullName evidence="6">Mid2 domain-containing protein</fullName>
    </recommendedName>
</protein>
<feature type="region of interest" description="Disordered" evidence="1">
    <location>
        <begin position="45"/>
        <end position="90"/>
    </location>
</feature>
<keyword evidence="2" id="KW-1133">Transmembrane helix</keyword>
<proteinExistence type="predicted"/>
<dbReference type="Proteomes" id="UP001370758">
    <property type="component" value="Unassembled WGS sequence"/>
</dbReference>
<evidence type="ECO:0000313" key="4">
    <source>
        <dbReference type="EMBL" id="KAK6506782.1"/>
    </source>
</evidence>
<keyword evidence="3" id="KW-0732">Signal</keyword>
<evidence type="ECO:0000256" key="1">
    <source>
        <dbReference type="SAM" id="MobiDB-lite"/>
    </source>
</evidence>
<feature type="chain" id="PRO_5043967773" description="Mid2 domain-containing protein" evidence="3">
    <location>
        <begin position="21"/>
        <end position="197"/>
    </location>
</feature>
<evidence type="ECO:0000256" key="3">
    <source>
        <dbReference type="SAM" id="SignalP"/>
    </source>
</evidence>
<dbReference type="AlphaFoldDB" id="A0AAV9WEU8"/>